<dbReference type="InterPro" id="IPR008274">
    <property type="entry name" value="AldOxase/xan_DH_MoCoBD1"/>
</dbReference>
<keyword evidence="2" id="KW-0560">Oxidoreductase</keyword>
<dbReference type="GO" id="GO:0016491">
    <property type="term" value="F:oxidoreductase activity"/>
    <property type="evidence" value="ECO:0007669"/>
    <property type="project" value="UniProtKB-KW"/>
</dbReference>
<evidence type="ECO:0000313" key="4">
    <source>
        <dbReference type="EMBL" id="POR01347.1"/>
    </source>
</evidence>
<dbReference type="PANTHER" id="PTHR11908">
    <property type="entry name" value="XANTHINE DEHYDROGENASE"/>
    <property type="match status" value="1"/>
</dbReference>
<dbReference type="Gene3D" id="3.90.1170.50">
    <property type="entry name" value="Aldehyde oxidase/xanthine dehydrogenase, a/b hammerhead"/>
    <property type="match status" value="1"/>
</dbReference>
<dbReference type="SMART" id="SM01008">
    <property type="entry name" value="Ald_Xan_dh_C"/>
    <property type="match status" value="1"/>
</dbReference>
<dbReference type="Pfam" id="PF20256">
    <property type="entry name" value="MoCoBD_2"/>
    <property type="match status" value="1"/>
</dbReference>
<keyword evidence="1" id="KW-0500">Molybdenum</keyword>
<evidence type="ECO:0000259" key="3">
    <source>
        <dbReference type="SMART" id="SM01008"/>
    </source>
</evidence>
<dbReference type="InterPro" id="IPR000674">
    <property type="entry name" value="Ald_Oxase/Xan_DH_a/b"/>
</dbReference>
<comment type="caution">
    <text evidence="4">The sequence shown here is derived from an EMBL/GenBank/DDBJ whole genome shotgun (WGS) entry which is preliminary data.</text>
</comment>
<dbReference type="RefSeq" id="WP_103680342.1">
    <property type="nucleotide sequence ID" value="NZ_LPWH01000067.1"/>
</dbReference>
<dbReference type="AlphaFoldDB" id="A0A2S4JP79"/>
<dbReference type="SUPFAM" id="SSF56003">
    <property type="entry name" value="Molybdenum cofactor-binding domain"/>
    <property type="match status" value="1"/>
</dbReference>
<accession>A0A2S4JP79</accession>
<feature type="domain" description="Aldehyde oxidase/xanthine dehydrogenase a/b hammerhead" evidence="3">
    <location>
        <begin position="27"/>
        <end position="131"/>
    </location>
</feature>
<dbReference type="Pfam" id="PF01315">
    <property type="entry name" value="Ald_Xan_dh_C"/>
    <property type="match status" value="1"/>
</dbReference>
<dbReference type="GO" id="GO:0005506">
    <property type="term" value="F:iron ion binding"/>
    <property type="evidence" value="ECO:0007669"/>
    <property type="project" value="InterPro"/>
</dbReference>
<proteinExistence type="predicted"/>
<dbReference type="InterPro" id="IPR037165">
    <property type="entry name" value="AldOxase/xan_DH_Mopterin-bd_sf"/>
</dbReference>
<name>A0A2S4JP79_9SPIO</name>
<evidence type="ECO:0000313" key="5">
    <source>
        <dbReference type="Proteomes" id="UP000237350"/>
    </source>
</evidence>
<evidence type="ECO:0000256" key="1">
    <source>
        <dbReference type="ARBA" id="ARBA00022505"/>
    </source>
</evidence>
<dbReference type="Gene3D" id="3.30.365.10">
    <property type="entry name" value="Aldehyde oxidase/xanthine dehydrogenase, molybdopterin binding domain"/>
    <property type="match status" value="4"/>
</dbReference>
<dbReference type="Pfam" id="PF02738">
    <property type="entry name" value="MoCoBD_1"/>
    <property type="match status" value="1"/>
</dbReference>
<protein>
    <submittedName>
        <fullName evidence="4">Xanthine dehydrogenase</fullName>
    </submittedName>
</protein>
<dbReference type="Proteomes" id="UP000237350">
    <property type="component" value="Unassembled WGS sequence"/>
</dbReference>
<sequence>MLDQIPAQDLKYVGRETARVDAVEKLTGRASYVSDMAVPGMLYARVKTSPHARAKILSIDTSAAEALPGVRAVVIGKDLEYKLGLYVVDKDILAREEVRHFGEAVAAVAADTLETAQKAVEAIQIDYEVLEPVLHPKEALKEDAPLVHPDLGSYSYMEAAFTPKPGTNIANHTRLRKGDVERGFAASEWIIDREYTNPSVQHVPMETHVAIVQWSAGDQVHIWSSAQSPFTLRNLFCITFGLPHRNVRVQIPYVGGGFGGKAGIGIEPLVAVLSRAAGGRPVKLTATREEEFSLLPCRSQLTYRIKTGISREGKILAQQMTMYWDSGAYADYAVNVTRASGYSAGGPYEIPNAAVDAYTVYTNKPFGTAYRGFGHVEFFWGLERHMDLIAQAIGMDPLEFRLKNTLKPGSVTLTGEKITSHTGDISRCLTKAAEMIRYGEISPEEEALAARSGKKIGKAVVGLHKAPAMPPFTATTVIIKMNEDGSVTANISLIDYGQGTYTAVAQIIAERLGFPLERIKVAFESDTDRDPYDWQTVASKGLLLSGNAAILAAEDLLRNAYNDAAQVLRANVVDLDHDPEGIFVRHREEQRVSFRQLAIGYAYPNGNAIGGPLVGVGRYIAQGLTHLNKETGEGLPALDWTYGAHGMIVAVDTETGEYDVLKVASVFDAGRVINPGAFRGQAIGGMLQGLGTATVEGYIYDQKGHLLNPSFTDNKIPTSRDLPLEVETFGVECPQLDGPYGARGVGEHSMISVAAALGNAIQRASGAELTHMPLRFEDVWRALNRKAPVDNWITKSPRGSCKSAPEIGKYQCD</sequence>
<keyword evidence="5" id="KW-1185">Reference proteome</keyword>
<dbReference type="InterPro" id="IPR046867">
    <property type="entry name" value="AldOxase/xan_DH_MoCoBD2"/>
</dbReference>
<dbReference type="SUPFAM" id="SSF54665">
    <property type="entry name" value="CO dehydrogenase molybdoprotein N-domain-like"/>
    <property type="match status" value="1"/>
</dbReference>
<dbReference type="InterPro" id="IPR036856">
    <property type="entry name" value="Ald_Oxase/Xan_DH_a/b_sf"/>
</dbReference>
<organism evidence="4 5">
    <name type="scientific">Alkalispirochaeta sphaeroplastigenens</name>
    <dbReference type="NCBI Taxonomy" id="1187066"/>
    <lineage>
        <taxon>Bacteria</taxon>
        <taxon>Pseudomonadati</taxon>
        <taxon>Spirochaetota</taxon>
        <taxon>Spirochaetia</taxon>
        <taxon>Spirochaetales</taxon>
        <taxon>Spirochaetaceae</taxon>
        <taxon>Alkalispirochaeta</taxon>
    </lineage>
</organism>
<reference evidence="5" key="1">
    <citation type="submission" date="2015-12" db="EMBL/GenBank/DDBJ databases">
        <authorList>
            <person name="Lodha T.D."/>
            <person name="Chintalapati S."/>
            <person name="Chintalapati V.R."/>
            <person name="Sravanthi T."/>
        </authorList>
    </citation>
    <scope>NUCLEOTIDE SEQUENCE [LARGE SCALE GENOMIC DNA]</scope>
    <source>
        <strain evidence="5">JC133</strain>
    </source>
</reference>
<dbReference type="OrthoDB" id="9759099at2"/>
<dbReference type="InterPro" id="IPR016208">
    <property type="entry name" value="Ald_Oxase/xanthine_DH-like"/>
</dbReference>
<evidence type="ECO:0000256" key="2">
    <source>
        <dbReference type="ARBA" id="ARBA00023002"/>
    </source>
</evidence>
<gene>
    <name evidence="4" type="ORF">AU468_08505</name>
</gene>
<dbReference type="PANTHER" id="PTHR11908:SF132">
    <property type="entry name" value="ALDEHYDE OXIDASE 1-RELATED"/>
    <property type="match status" value="1"/>
</dbReference>
<dbReference type="EMBL" id="LPWH01000067">
    <property type="protein sequence ID" value="POR01347.1"/>
    <property type="molecule type" value="Genomic_DNA"/>
</dbReference>